<dbReference type="Gene3D" id="1.10.10.1620">
    <property type="match status" value="1"/>
</dbReference>
<sequence>MRADEYSLTARYARQIIRENVARELAVHATEPPAGGARFNDSSLGTDDNPLEGTQEKCLPLEVTFCIIGAGAAGLHTAMILKELGIPFDILEASDRVGGRMYTHRFSDALNDYYEVGADMRWPDIPVMKKAFSLFEELHIPLVPYNITGKNVPMMFNNILGPPLDPSEFDPYKFSVKNGGMVPDEYEYVAMGVHRFVQQACAPYLQLLMENFEEGFKKLMEVDDCSIREYMRTHMQLDYHTMQWLELEISYVHCNFLDQAFSELVIMNSNVNTERFELKCIDGGSAVVVSAMLDRIAPCKPECCTTVTRIALNRAQSKVEVNLIGPSGQSSMRQYDTVFNTTPLSCSRNMDLVDADLHPAQRDALRCLRYDTICKVAIKFETPWWIVQCGITEGGVAISDLPLRECFYPSYCMHDDPNKPAVLIVSQTAGQDAQRIASLIKQDSPVGESQLKELMLRDLARLHARSGITYDFLTSQYITHHAFDWSHNPFTSGAFALFGPGQFSHLYPYLVRPAADGRLHFAGEASSAHHGWVVGALESAQRAVMLSLLRFGRRDLAKKVEERWGPLFELEWEGQGSAHVQAMLGRIAPERMATLETTESVGDLSEYCVVKGEESNTCVDEQPCISSARSKCCIV</sequence>
<keyword evidence="4" id="KW-1185">Reference proteome</keyword>
<dbReference type="GO" id="GO:0001716">
    <property type="term" value="F:L-amino-acid oxidase activity"/>
    <property type="evidence" value="ECO:0007669"/>
    <property type="project" value="TreeGrafter"/>
</dbReference>
<dbReference type="Gene3D" id="3.50.50.60">
    <property type="entry name" value="FAD/NAD(P)-binding domain"/>
    <property type="match status" value="1"/>
</dbReference>
<dbReference type="EMBL" id="LVVM01004676">
    <property type="protein sequence ID" value="OJA12397.1"/>
    <property type="molecule type" value="Genomic_DNA"/>
</dbReference>
<dbReference type="Pfam" id="PF01593">
    <property type="entry name" value="Amino_oxidase"/>
    <property type="match status" value="1"/>
</dbReference>
<dbReference type="Proteomes" id="UP000183567">
    <property type="component" value="Unassembled WGS sequence"/>
</dbReference>
<reference evidence="3 4" key="1">
    <citation type="submission" date="2016-03" db="EMBL/GenBank/DDBJ databases">
        <title>Comparative genomics of the ectomycorrhizal sister species Rhizopogon vinicolor and Rhizopogon vesiculosus (Basidiomycota: Boletales) reveals a divergence of the mating type B locus.</title>
        <authorList>
            <person name="Mujic A.B."/>
            <person name="Kuo A."/>
            <person name="Tritt A."/>
            <person name="Lipzen A."/>
            <person name="Chen C."/>
            <person name="Johnson J."/>
            <person name="Sharma A."/>
            <person name="Barry K."/>
            <person name="Grigoriev I.V."/>
            <person name="Spatafora J.W."/>
        </authorList>
    </citation>
    <scope>NUCLEOTIDE SEQUENCE [LARGE SCALE GENOMIC DNA]</scope>
    <source>
        <strain evidence="3 4">AM-OR11-056</strain>
    </source>
</reference>
<dbReference type="STRING" id="180088.A0A1J8PU34"/>
<dbReference type="SUPFAM" id="SSF51905">
    <property type="entry name" value="FAD/NAD(P)-binding domain"/>
    <property type="match status" value="1"/>
</dbReference>
<gene>
    <name evidence="3" type="ORF">AZE42_12116</name>
</gene>
<dbReference type="InterPro" id="IPR002937">
    <property type="entry name" value="Amino_oxidase"/>
</dbReference>
<dbReference type="InterPro" id="IPR036188">
    <property type="entry name" value="FAD/NAD-bd_sf"/>
</dbReference>
<feature type="region of interest" description="Disordered" evidence="1">
    <location>
        <begin position="32"/>
        <end position="51"/>
    </location>
</feature>
<evidence type="ECO:0000313" key="3">
    <source>
        <dbReference type="EMBL" id="OJA12397.1"/>
    </source>
</evidence>
<protein>
    <recommendedName>
        <fullName evidence="2">Amine oxidase domain-containing protein</fullName>
    </recommendedName>
</protein>
<dbReference type="GO" id="GO:0009063">
    <property type="term" value="P:amino acid catabolic process"/>
    <property type="evidence" value="ECO:0007669"/>
    <property type="project" value="TreeGrafter"/>
</dbReference>
<feature type="domain" description="Amine oxidase" evidence="2">
    <location>
        <begin position="73"/>
        <end position="544"/>
    </location>
</feature>
<dbReference type="InterPro" id="IPR050281">
    <property type="entry name" value="Flavin_monoamine_oxidase"/>
</dbReference>
<evidence type="ECO:0000259" key="2">
    <source>
        <dbReference type="Pfam" id="PF01593"/>
    </source>
</evidence>
<dbReference type="PANTHER" id="PTHR10742:SF342">
    <property type="entry name" value="AMINE OXIDASE"/>
    <property type="match status" value="1"/>
</dbReference>
<dbReference type="Gene3D" id="3.90.660.10">
    <property type="match status" value="1"/>
</dbReference>
<dbReference type="AlphaFoldDB" id="A0A1J8PU34"/>
<dbReference type="PANTHER" id="PTHR10742">
    <property type="entry name" value="FLAVIN MONOAMINE OXIDASE"/>
    <property type="match status" value="1"/>
</dbReference>
<comment type="caution">
    <text evidence="3">The sequence shown here is derived from an EMBL/GenBank/DDBJ whole genome shotgun (WGS) entry which is preliminary data.</text>
</comment>
<dbReference type="SUPFAM" id="SSF54373">
    <property type="entry name" value="FAD-linked reductases, C-terminal domain"/>
    <property type="match status" value="1"/>
</dbReference>
<accession>A0A1J8PU34</accession>
<evidence type="ECO:0000313" key="4">
    <source>
        <dbReference type="Proteomes" id="UP000183567"/>
    </source>
</evidence>
<organism evidence="3 4">
    <name type="scientific">Rhizopogon vesiculosus</name>
    <dbReference type="NCBI Taxonomy" id="180088"/>
    <lineage>
        <taxon>Eukaryota</taxon>
        <taxon>Fungi</taxon>
        <taxon>Dikarya</taxon>
        <taxon>Basidiomycota</taxon>
        <taxon>Agaricomycotina</taxon>
        <taxon>Agaricomycetes</taxon>
        <taxon>Agaricomycetidae</taxon>
        <taxon>Boletales</taxon>
        <taxon>Suillineae</taxon>
        <taxon>Rhizopogonaceae</taxon>
        <taxon>Rhizopogon</taxon>
    </lineage>
</organism>
<dbReference type="OrthoDB" id="7777654at2759"/>
<proteinExistence type="predicted"/>
<evidence type="ECO:0000256" key="1">
    <source>
        <dbReference type="SAM" id="MobiDB-lite"/>
    </source>
</evidence>
<name>A0A1J8PU34_9AGAM</name>